<feature type="compositionally biased region" description="Basic and acidic residues" evidence="6">
    <location>
        <begin position="514"/>
        <end position="524"/>
    </location>
</feature>
<reference evidence="8 9" key="1">
    <citation type="journal article" date="2017" name="BMC Genomics">
        <title>Comparative genomic and phylogenomic analyses of the Bifidobacteriaceae family.</title>
        <authorList>
            <person name="Lugli G.A."/>
            <person name="Milani C."/>
            <person name="Turroni F."/>
            <person name="Duranti S."/>
            <person name="Mancabelli L."/>
            <person name="Mangifesta M."/>
            <person name="Ferrario C."/>
            <person name="Modesto M."/>
            <person name="Mattarelli P."/>
            <person name="Jiri K."/>
            <person name="van Sinderen D."/>
            <person name="Ventura M."/>
        </authorList>
    </citation>
    <scope>NUCLEOTIDE SEQUENCE [LARGE SCALE GENOMIC DNA]</scope>
    <source>
        <strain evidence="8 9">DSM 24762</strain>
    </source>
</reference>
<sequence length="524" mass="56790">MTDTREKRTGDLGHQLALLALVAVLSSVGFLHMFESVSAGSVPQRYMMALGAAGVLSLVVWIILRQLKSYANQNIFFGVTMLTLLGCMEIIRIDYENEGLGRASSAGFNQLVWFLLSLVLMGGTLVAVKDYRIFRKFSYISMVIGLALLFSPMVPGLGVSINGSRIWINVLGHSVQPAEFAKIFMAFFFASYLFDHRDRLAVGGKKIGALHLPRLRDFGPIIVVWAACMGVLVLQKDLGTGLLFFAMFVCMLYVATGRVSWIIIGFIFFVAAAFFASQVFSHVGNRVEAWLHPFDNHVYLAVGGSQQLVTGIFGLAAGGLFGTGLGQGYPALTPLANSDFIYSSLGEELGLTGLFAVLAIYTVIICTGIVTAIKVKDGFGKLLASGLVFTMAFQIFTVVGGITLVIPLTGLTLPYMAAGGSSLVANWMVATLLLIISHQANRPDEDTSSDTFAMAALEVINEKKAQEEKQKMLRSHRASREVASQAVSTATQFITDAESDTESDAEPDSTEPPTDTREQEEYDE</sequence>
<feature type="transmembrane region" description="Helical" evidence="7">
    <location>
        <begin position="111"/>
        <end position="128"/>
    </location>
</feature>
<keyword evidence="5 7" id="KW-0472">Membrane</keyword>
<proteinExistence type="predicted"/>
<evidence type="ECO:0000256" key="4">
    <source>
        <dbReference type="ARBA" id="ARBA00022989"/>
    </source>
</evidence>
<feature type="transmembrane region" description="Helical" evidence="7">
    <location>
        <begin position="215"/>
        <end position="232"/>
    </location>
</feature>
<feature type="transmembrane region" description="Helical" evidence="7">
    <location>
        <begin position="261"/>
        <end position="280"/>
    </location>
</feature>
<feature type="transmembrane region" description="Helical" evidence="7">
    <location>
        <begin position="174"/>
        <end position="194"/>
    </location>
</feature>
<feature type="region of interest" description="Disordered" evidence="6">
    <location>
        <begin position="471"/>
        <end position="524"/>
    </location>
</feature>
<dbReference type="GO" id="GO:0032153">
    <property type="term" value="C:cell division site"/>
    <property type="evidence" value="ECO:0007669"/>
    <property type="project" value="TreeGrafter"/>
</dbReference>
<feature type="transmembrane region" description="Helical" evidence="7">
    <location>
        <begin position="71"/>
        <end position="91"/>
    </location>
</feature>
<keyword evidence="3" id="KW-0133">Cell shape</keyword>
<feature type="transmembrane region" description="Helical" evidence="7">
    <location>
        <begin position="412"/>
        <end position="436"/>
    </location>
</feature>
<accession>A0A261F6D1</accession>
<keyword evidence="9" id="KW-1185">Reference proteome</keyword>
<organism evidence="8 9">
    <name type="scientific">Alloscardovia macacae</name>
    <dbReference type="NCBI Taxonomy" id="1160091"/>
    <lineage>
        <taxon>Bacteria</taxon>
        <taxon>Bacillati</taxon>
        <taxon>Actinomycetota</taxon>
        <taxon>Actinomycetes</taxon>
        <taxon>Bifidobacteriales</taxon>
        <taxon>Bifidobacteriaceae</taxon>
        <taxon>Alloscardovia</taxon>
    </lineage>
</organism>
<dbReference type="GO" id="GO:0008360">
    <property type="term" value="P:regulation of cell shape"/>
    <property type="evidence" value="ECO:0007669"/>
    <property type="project" value="UniProtKB-KW"/>
</dbReference>
<dbReference type="Proteomes" id="UP000243657">
    <property type="component" value="Unassembled WGS sequence"/>
</dbReference>
<evidence type="ECO:0000256" key="1">
    <source>
        <dbReference type="ARBA" id="ARBA00004141"/>
    </source>
</evidence>
<feature type="transmembrane region" description="Helical" evidence="7">
    <location>
        <begin position="46"/>
        <end position="64"/>
    </location>
</feature>
<dbReference type="PANTHER" id="PTHR30474:SF3">
    <property type="entry name" value="PEPTIDOGLYCAN GLYCOSYLTRANSFERASE RODA"/>
    <property type="match status" value="1"/>
</dbReference>
<dbReference type="GO" id="GO:0015648">
    <property type="term" value="F:lipid-linked peptidoglycan transporter activity"/>
    <property type="evidence" value="ECO:0007669"/>
    <property type="project" value="TreeGrafter"/>
</dbReference>
<dbReference type="AlphaFoldDB" id="A0A261F6D1"/>
<evidence type="ECO:0000256" key="5">
    <source>
        <dbReference type="ARBA" id="ARBA00023136"/>
    </source>
</evidence>
<evidence type="ECO:0000256" key="3">
    <source>
        <dbReference type="ARBA" id="ARBA00022960"/>
    </source>
</evidence>
<gene>
    <name evidence="8" type="ORF">ALMA_0017</name>
</gene>
<dbReference type="GO" id="GO:0051301">
    <property type="term" value="P:cell division"/>
    <property type="evidence" value="ECO:0007669"/>
    <property type="project" value="InterPro"/>
</dbReference>
<dbReference type="RefSeq" id="WP_244568801.1">
    <property type="nucleotide sequence ID" value="NZ_JBHLWS010000010.1"/>
</dbReference>
<dbReference type="PANTHER" id="PTHR30474">
    <property type="entry name" value="CELL CYCLE PROTEIN"/>
    <property type="match status" value="1"/>
</dbReference>
<evidence type="ECO:0000313" key="9">
    <source>
        <dbReference type="Proteomes" id="UP000243657"/>
    </source>
</evidence>
<evidence type="ECO:0000256" key="2">
    <source>
        <dbReference type="ARBA" id="ARBA00022692"/>
    </source>
</evidence>
<feature type="transmembrane region" description="Helical" evidence="7">
    <location>
        <begin position="382"/>
        <end position="406"/>
    </location>
</feature>
<keyword evidence="2 7" id="KW-0812">Transmembrane</keyword>
<protein>
    <submittedName>
        <fullName evidence="8">Cell cycle protein, FtsW/RodA/SpoVE family</fullName>
    </submittedName>
</protein>
<dbReference type="EMBL" id="MWWT01000001">
    <property type="protein sequence ID" value="OZG54692.1"/>
    <property type="molecule type" value="Genomic_DNA"/>
</dbReference>
<dbReference type="InterPro" id="IPR001182">
    <property type="entry name" value="FtsW/RodA"/>
</dbReference>
<evidence type="ECO:0000256" key="6">
    <source>
        <dbReference type="SAM" id="MobiDB-lite"/>
    </source>
</evidence>
<feature type="transmembrane region" description="Helical" evidence="7">
    <location>
        <begin position="349"/>
        <end position="370"/>
    </location>
</feature>
<dbReference type="Pfam" id="PF01098">
    <property type="entry name" value="FTSW_RODA_SPOVE"/>
    <property type="match status" value="1"/>
</dbReference>
<feature type="compositionally biased region" description="Acidic residues" evidence="6">
    <location>
        <begin position="497"/>
        <end position="509"/>
    </location>
</feature>
<comment type="caution">
    <text evidence="8">The sequence shown here is derived from an EMBL/GenBank/DDBJ whole genome shotgun (WGS) entry which is preliminary data.</text>
</comment>
<dbReference type="GO" id="GO:0005886">
    <property type="term" value="C:plasma membrane"/>
    <property type="evidence" value="ECO:0007669"/>
    <property type="project" value="TreeGrafter"/>
</dbReference>
<name>A0A261F6D1_9BIFI</name>
<feature type="transmembrane region" description="Helical" evidence="7">
    <location>
        <begin position="137"/>
        <end position="154"/>
    </location>
</feature>
<evidence type="ECO:0000313" key="8">
    <source>
        <dbReference type="EMBL" id="OZG54692.1"/>
    </source>
</evidence>
<keyword evidence="4 7" id="KW-1133">Transmembrane helix</keyword>
<feature type="compositionally biased region" description="Polar residues" evidence="6">
    <location>
        <begin position="485"/>
        <end position="494"/>
    </location>
</feature>
<feature type="transmembrane region" description="Helical" evidence="7">
    <location>
        <begin position="12"/>
        <end position="34"/>
    </location>
</feature>
<comment type="subcellular location">
    <subcellularLocation>
        <location evidence="1">Membrane</location>
        <topology evidence="1">Multi-pass membrane protein</topology>
    </subcellularLocation>
</comment>
<evidence type="ECO:0000256" key="7">
    <source>
        <dbReference type="SAM" id="Phobius"/>
    </source>
</evidence>